<protein>
    <recommendedName>
        <fullName evidence="1">TraD/TraG TraM recognition site domain-containing protein</fullName>
    </recommendedName>
</protein>
<evidence type="ECO:0000313" key="2">
    <source>
        <dbReference type="EMBL" id="REL28408.1"/>
    </source>
</evidence>
<feature type="domain" description="TraD/TraG TraM recognition site" evidence="1">
    <location>
        <begin position="22"/>
        <end position="69"/>
    </location>
</feature>
<dbReference type="InterPro" id="IPR032689">
    <property type="entry name" value="TraG-D_C"/>
</dbReference>
<dbReference type="SUPFAM" id="SSF52540">
    <property type="entry name" value="P-loop containing nucleoside triphosphate hydrolases"/>
    <property type="match status" value="1"/>
</dbReference>
<name>A0A3E0TUZ4_9GAMM</name>
<organism evidence="2 3">
    <name type="scientific">Thalassotalea euphylliae</name>
    <dbReference type="NCBI Taxonomy" id="1655234"/>
    <lineage>
        <taxon>Bacteria</taxon>
        <taxon>Pseudomonadati</taxon>
        <taxon>Pseudomonadota</taxon>
        <taxon>Gammaproteobacteria</taxon>
        <taxon>Alteromonadales</taxon>
        <taxon>Colwelliaceae</taxon>
        <taxon>Thalassotalea</taxon>
    </lineage>
</organism>
<proteinExistence type="predicted"/>
<accession>A0A3E0TUZ4</accession>
<gene>
    <name evidence="2" type="ORF">DXX93_18790</name>
</gene>
<dbReference type="EMBL" id="QUOU01000001">
    <property type="protein sequence ID" value="REL28408.1"/>
    <property type="molecule type" value="Genomic_DNA"/>
</dbReference>
<dbReference type="OrthoDB" id="7817736at2"/>
<dbReference type="Gene3D" id="3.40.50.300">
    <property type="entry name" value="P-loop containing nucleotide triphosphate hydrolases"/>
    <property type="match status" value="1"/>
</dbReference>
<dbReference type="RefSeq" id="WP_116009444.1">
    <property type="nucleotide sequence ID" value="NZ_QUOU01000001.1"/>
</dbReference>
<dbReference type="AlphaFoldDB" id="A0A3E0TUZ4"/>
<reference evidence="2 3" key="1">
    <citation type="submission" date="2018-08" db="EMBL/GenBank/DDBJ databases">
        <title>Thalassotalea euphylliae genome.</title>
        <authorList>
            <person name="Summers S."/>
            <person name="Rice S.A."/>
            <person name="Freckelton M.L."/>
            <person name="Nedved B.T."/>
            <person name="Hadfield M.G."/>
        </authorList>
    </citation>
    <scope>NUCLEOTIDE SEQUENCE [LARGE SCALE GENOMIC DNA]</scope>
    <source>
        <strain evidence="2 3">H1</strain>
    </source>
</reference>
<dbReference type="Pfam" id="PF12696">
    <property type="entry name" value="TraG-D_C"/>
    <property type="match status" value="1"/>
</dbReference>
<dbReference type="Proteomes" id="UP000256478">
    <property type="component" value="Unassembled WGS sequence"/>
</dbReference>
<dbReference type="InterPro" id="IPR027417">
    <property type="entry name" value="P-loop_NTPase"/>
</dbReference>
<sequence>MVALLKVIALKRAKISGYQRTPTYLFIDEFHNFVSPDFEKALTQLRKYRLYLILASQYIGQCADRYLQKALLSVGVIITGNNERKSRKTIEDETGISSTDIENLRN</sequence>
<comment type="caution">
    <text evidence="2">The sequence shown here is derived from an EMBL/GenBank/DDBJ whole genome shotgun (WGS) entry which is preliminary data.</text>
</comment>
<evidence type="ECO:0000259" key="1">
    <source>
        <dbReference type="Pfam" id="PF12696"/>
    </source>
</evidence>
<evidence type="ECO:0000313" key="3">
    <source>
        <dbReference type="Proteomes" id="UP000256478"/>
    </source>
</evidence>